<evidence type="ECO:0000313" key="5">
    <source>
        <dbReference type="EMBL" id="KAL2347753.1"/>
    </source>
</evidence>
<organism evidence="5 6">
    <name type="scientific">Flemingia macrophylla</name>
    <dbReference type="NCBI Taxonomy" id="520843"/>
    <lineage>
        <taxon>Eukaryota</taxon>
        <taxon>Viridiplantae</taxon>
        <taxon>Streptophyta</taxon>
        <taxon>Embryophyta</taxon>
        <taxon>Tracheophyta</taxon>
        <taxon>Spermatophyta</taxon>
        <taxon>Magnoliopsida</taxon>
        <taxon>eudicotyledons</taxon>
        <taxon>Gunneridae</taxon>
        <taxon>Pentapetalae</taxon>
        <taxon>rosids</taxon>
        <taxon>fabids</taxon>
        <taxon>Fabales</taxon>
        <taxon>Fabaceae</taxon>
        <taxon>Papilionoideae</taxon>
        <taxon>50 kb inversion clade</taxon>
        <taxon>NPAAA clade</taxon>
        <taxon>indigoferoid/millettioid clade</taxon>
        <taxon>Phaseoleae</taxon>
        <taxon>Flemingia</taxon>
    </lineage>
</organism>
<keyword evidence="1" id="KW-0479">Metal-binding</keyword>
<accession>A0ABD1NIS7</accession>
<name>A0ABD1NIS7_9FABA</name>
<dbReference type="EMBL" id="JBGMDY010000001">
    <property type="protein sequence ID" value="KAL2347753.1"/>
    <property type="molecule type" value="Genomic_DNA"/>
</dbReference>
<keyword evidence="3" id="KW-0408">Iron</keyword>
<dbReference type="AlphaFoldDB" id="A0ABD1NIS7"/>
<dbReference type="Gene3D" id="2.60.120.330">
    <property type="entry name" value="B-lactam Antibiotic, Isopenicillin N Synthase, Chain"/>
    <property type="match status" value="1"/>
</dbReference>
<reference evidence="5 6" key="1">
    <citation type="submission" date="2024-08" db="EMBL/GenBank/DDBJ databases">
        <title>Insights into the chromosomal genome structure of Flemingia macrophylla.</title>
        <authorList>
            <person name="Ding Y."/>
            <person name="Zhao Y."/>
            <person name="Bi W."/>
            <person name="Wu M."/>
            <person name="Zhao G."/>
            <person name="Gong Y."/>
            <person name="Li W."/>
            <person name="Zhang P."/>
        </authorList>
    </citation>
    <scope>NUCLEOTIDE SEQUENCE [LARGE SCALE GENOMIC DNA]</scope>
    <source>
        <strain evidence="5">DYQJB</strain>
        <tissue evidence="5">Leaf</tissue>
    </source>
</reference>
<dbReference type="InterPro" id="IPR027443">
    <property type="entry name" value="IPNS-like_sf"/>
</dbReference>
<sequence>MSSPVATVVSAAASCDRAKAVKEFDAKPEIPTVDLSTVQGSRSAVVEQIGLAASTVGFFQVINHGVPEELLRRMVAAVKRFHEQPAEERSLVYRREVGKGVSYISNVDLFKSKAAS</sequence>
<dbReference type="GO" id="GO:0016491">
    <property type="term" value="F:oxidoreductase activity"/>
    <property type="evidence" value="ECO:0007669"/>
    <property type="project" value="UniProtKB-KW"/>
</dbReference>
<evidence type="ECO:0000313" key="6">
    <source>
        <dbReference type="Proteomes" id="UP001603857"/>
    </source>
</evidence>
<dbReference type="Proteomes" id="UP001603857">
    <property type="component" value="Unassembled WGS sequence"/>
</dbReference>
<evidence type="ECO:0000256" key="3">
    <source>
        <dbReference type="ARBA" id="ARBA00023004"/>
    </source>
</evidence>
<dbReference type="GO" id="GO:0046872">
    <property type="term" value="F:metal ion binding"/>
    <property type="evidence" value="ECO:0007669"/>
    <property type="project" value="UniProtKB-KW"/>
</dbReference>
<keyword evidence="6" id="KW-1185">Reference proteome</keyword>
<evidence type="ECO:0000256" key="1">
    <source>
        <dbReference type="ARBA" id="ARBA00022723"/>
    </source>
</evidence>
<evidence type="ECO:0000256" key="2">
    <source>
        <dbReference type="ARBA" id="ARBA00023002"/>
    </source>
</evidence>
<dbReference type="PANTHER" id="PTHR10209">
    <property type="entry name" value="OXIDOREDUCTASE, 2OG-FE II OXYGENASE FAMILY PROTEIN"/>
    <property type="match status" value="1"/>
</dbReference>
<dbReference type="Pfam" id="PF14226">
    <property type="entry name" value="DIOX_N"/>
    <property type="match status" value="1"/>
</dbReference>
<proteinExistence type="predicted"/>
<protein>
    <recommendedName>
        <fullName evidence="4">Non-haem dioxygenase N-terminal domain-containing protein</fullName>
    </recommendedName>
</protein>
<dbReference type="PANTHER" id="PTHR10209:SF751">
    <property type="entry name" value="OS06G0255100 PROTEIN"/>
    <property type="match status" value="1"/>
</dbReference>
<keyword evidence="2" id="KW-0560">Oxidoreductase</keyword>
<feature type="domain" description="Non-haem dioxygenase N-terminal" evidence="4">
    <location>
        <begin position="30"/>
        <end position="101"/>
    </location>
</feature>
<gene>
    <name evidence="5" type="ORF">Fmac_001753</name>
</gene>
<dbReference type="SUPFAM" id="SSF51197">
    <property type="entry name" value="Clavaminate synthase-like"/>
    <property type="match status" value="1"/>
</dbReference>
<evidence type="ECO:0000259" key="4">
    <source>
        <dbReference type="Pfam" id="PF14226"/>
    </source>
</evidence>
<comment type="caution">
    <text evidence="5">The sequence shown here is derived from an EMBL/GenBank/DDBJ whole genome shotgun (WGS) entry which is preliminary data.</text>
</comment>
<dbReference type="InterPro" id="IPR026992">
    <property type="entry name" value="DIOX_N"/>
</dbReference>